<evidence type="ECO:0000313" key="2">
    <source>
        <dbReference type="EMBL" id="TMQ68855.1"/>
    </source>
</evidence>
<sequence length="70" mass="7769">MTRLPATTRSRYERIRQSRDGRAVVPIVKGSCGGCFRGQPPQMLQEARRGDRALICDGCGRILIWPPEGA</sequence>
<comment type="caution">
    <text evidence="2">The sequence shown here is derived from an EMBL/GenBank/DDBJ whole genome shotgun (WGS) entry which is preliminary data.</text>
</comment>
<reference evidence="2 3" key="1">
    <citation type="journal article" date="2019" name="Nat. Microbiol.">
        <title>Mediterranean grassland soil C-N compound turnover is dependent on rainfall and depth, and is mediated by genomically divergent microorganisms.</title>
        <authorList>
            <person name="Diamond S."/>
            <person name="Andeer P.F."/>
            <person name="Li Z."/>
            <person name="Crits-Christoph A."/>
            <person name="Burstein D."/>
            <person name="Anantharaman K."/>
            <person name="Lane K.R."/>
            <person name="Thomas B.C."/>
            <person name="Pan C."/>
            <person name="Northen T.R."/>
            <person name="Banfield J.F."/>
        </authorList>
    </citation>
    <scope>NUCLEOTIDE SEQUENCE [LARGE SCALE GENOMIC DNA]</scope>
    <source>
        <strain evidence="2">WS_10</strain>
    </source>
</reference>
<organism evidence="2 3">
    <name type="scientific">Eiseniibacteriota bacterium</name>
    <dbReference type="NCBI Taxonomy" id="2212470"/>
    <lineage>
        <taxon>Bacteria</taxon>
        <taxon>Candidatus Eiseniibacteriota</taxon>
    </lineage>
</organism>
<protein>
    <recommendedName>
        <fullName evidence="1">C4-type zinc ribbon domain-containing protein</fullName>
    </recommendedName>
</protein>
<dbReference type="AlphaFoldDB" id="A0A538TYX7"/>
<proteinExistence type="predicted"/>
<gene>
    <name evidence="2" type="ORF">E6K80_13650</name>
</gene>
<dbReference type="InterPro" id="IPR003743">
    <property type="entry name" value="Zf-RING_7"/>
</dbReference>
<feature type="domain" description="C4-type zinc ribbon" evidence="1">
    <location>
        <begin position="31"/>
        <end position="63"/>
    </location>
</feature>
<dbReference type="EMBL" id="VBPA01000376">
    <property type="protein sequence ID" value="TMQ68855.1"/>
    <property type="molecule type" value="Genomic_DNA"/>
</dbReference>
<name>A0A538TYX7_UNCEI</name>
<evidence type="ECO:0000313" key="3">
    <source>
        <dbReference type="Proteomes" id="UP000319836"/>
    </source>
</evidence>
<dbReference type="Proteomes" id="UP000319836">
    <property type="component" value="Unassembled WGS sequence"/>
</dbReference>
<accession>A0A538TYX7</accession>
<dbReference type="Gene3D" id="1.10.287.1490">
    <property type="match status" value="1"/>
</dbReference>
<dbReference type="Pfam" id="PF02591">
    <property type="entry name" value="Zn_ribbon_9"/>
    <property type="match status" value="1"/>
</dbReference>
<evidence type="ECO:0000259" key="1">
    <source>
        <dbReference type="Pfam" id="PF02591"/>
    </source>
</evidence>